<dbReference type="AlphaFoldDB" id="A0AAI8C4D4"/>
<dbReference type="SUPFAM" id="SSF52799">
    <property type="entry name" value="(Phosphotyrosine protein) phosphatases II"/>
    <property type="match status" value="1"/>
</dbReference>
<dbReference type="KEGG" id="mod:AS202_05630"/>
<dbReference type="GO" id="GO:0004721">
    <property type="term" value="F:phosphoprotein phosphatase activity"/>
    <property type="evidence" value="ECO:0007669"/>
    <property type="project" value="InterPro"/>
</dbReference>
<comment type="similarity">
    <text evidence="1">Belongs to the protein-tyrosine phosphatase family.</text>
</comment>
<proteinExistence type="inferred from homology"/>
<dbReference type="InterPro" id="IPR026893">
    <property type="entry name" value="Tyr/Ser_Pase_IphP-type"/>
</dbReference>
<dbReference type="InterPro" id="IPR029021">
    <property type="entry name" value="Prot-tyrosine_phosphatase-like"/>
</dbReference>
<evidence type="ECO:0000256" key="2">
    <source>
        <dbReference type="SAM" id="MobiDB-lite"/>
    </source>
</evidence>
<reference evidence="3 4" key="1">
    <citation type="journal article" date="2016" name="J. Zhejiang Univ. Sci. B">
        <title>Antibiotic resistance mechanisms of Myroides sp.</title>
        <authorList>
            <person name="Hu S."/>
            <person name="Yuan S."/>
            <person name="Qu H."/>
            <person name="Jiang T."/>
            <person name="Zhou Y."/>
            <person name="Wang M."/>
            <person name="Ming D."/>
        </authorList>
    </citation>
    <scope>NUCLEOTIDE SEQUENCE [LARGE SCALE GENOMIC DNA]</scope>
    <source>
        <strain evidence="3 4">PR63039</strain>
    </source>
</reference>
<protein>
    <submittedName>
        <fullName evidence="3">Protein tyrosine/serine phosphatase</fullName>
    </submittedName>
</protein>
<evidence type="ECO:0000313" key="4">
    <source>
        <dbReference type="Proteomes" id="UP000069030"/>
    </source>
</evidence>
<dbReference type="PANTHER" id="PTHR31126">
    <property type="entry name" value="TYROSINE-PROTEIN PHOSPHATASE"/>
    <property type="match status" value="1"/>
</dbReference>
<dbReference type="Proteomes" id="UP000069030">
    <property type="component" value="Chromosome"/>
</dbReference>
<dbReference type="PANTHER" id="PTHR31126:SF1">
    <property type="entry name" value="TYROSINE SPECIFIC PROTEIN PHOSPHATASES DOMAIN-CONTAINING PROTEIN"/>
    <property type="match status" value="1"/>
</dbReference>
<name>A0AAI8C4D4_9FLAO</name>
<evidence type="ECO:0000313" key="3">
    <source>
        <dbReference type="EMBL" id="ALU25645.1"/>
    </source>
</evidence>
<dbReference type="RefSeq" id="WP_058699215.1">
    <property type="nucleotide sequence ID" value="NZ_CP013690.1"/>
</dbReference>
<gene>
    <name evidence="3" type="ORF">AS202_05630</name>
</gene>
<sequence>MQNLEKGNCLIETDSDVERSSTPNQSALDLNTTHKALEVANNRLRQLPLEGQSNFRDLGGYQTEDNKTVKWGCLFRSGQLSNLTDVDLNYLSSLPLTTIVDFRSEEESQEQKTLLPKTVTNEVLLPITPGNLSKNQVMQIVQEGDVNLATKLLVDINEQLVLHNQSQYKAFFREVECSEAPLMFNCTAGKDRTGFAAALLLSALGVNQHTVIEDYLLTNQYVNLNIQQIQQQFNLETLQAETLLTLFTVQEQFLAKALNTIEEYYNSVEQYLTKILEVDIALLKAKYLY</sequence>
<evidence type="ECO:0000256" key="1">
    <source>
        <dbReference type="ARBA" id="ARBA00009580"/>
    </source>
</evidence>
<dbReference type="Pfam" id="PF13350">
    <property type="entry name" value="Y_phosphatase3"/>
    <property type="match status" value="1"/>
</dbReference>
<dbReference type="EMBL" id="CP013690">
    <property type="protein sequence ID" value="ALU25645.1"/>
    <property type="molecule type" value="Genomic_DNA"/>
</dbReference>
<organism evidence="3 4">
    <name type="scientific">Myroides odoratimimus</name>
    <dbReference type="NCBI Taxonomy" id="76832"/>
    <lineage>
        <taxon>Bacteria</taxon>
        <taxon>Pseudomonadati</taxon>
        <taxon>Bacteroidota</taxon>
        <taxon>Flavobacteriia</taxon>
        <taxon>Flavobacteriales</taxon>
        <taxon>Flavobacteriaceae</taxon>
        <taxon>Myroides</taxon>
    </lineage>
</organism>
<accession>A0AAI8C4D4</accession>
<feature type="region of interest" description="Disordered" evidence="2">
    <location>
        <begin position="1"/>
        <end position="27"/>
    </location>
</feature>
<dbReference type="Gene3D" id="3.90.190.10">
    <property type="entry name" value="Protein tyrosine phosphatase superfamily"/>
    <property type="match status" value="1"/>
</dbReference>